<dbReference type="PIRSF" id="PIRSF016661">
    <property type="entry name" value="BioY"/>
    <property type="match status" value="1"/>
</dbReference>
<keyword evidence="5 9" id="KW-0812">Transmembrane</keyword>
<dbReference type="PANTHER" id="PTHR34295:SF4">
    <property type="entry name" value="BIOTIN TRANSPORTER BIOY-RELATED"/>
    <property type="match status" value="1"/>
</dbReference>
<evidence type="ECO:0000256" key="3">
    <source>
        <dbReference type="ARBA" id="ARBA00022448"/>
    </source>
</evidence>
<protein>
    <recommendedName>
        <fullName evidence="8">Biotin transporter</fullName>
    </recommendedName>
</protein>
<feature type="transmembrane region" description="Helical" evidence="9">
    <location>
        <begin position="78"/>
        <end position="102"/>
    </location>
</feature>
<organism evidence="10 11">
    <name type="scientific">Paucilactobacillus hokkaidonensis JCM 18461</name>
    <dbReference type="NCBI Taxonomy" id="1291742"/>
    <lineage>
        <taxon>Bacteria</taxon>
        <taxon>Bacillati</taxon>
        <taxon>Bacillota</taxon>
        <taxon>Bacilli</taxon>
        <taxon>Lactobacillales</taxon>
        <taxon>Lactobacillaceae</taxon>
        <taxon>Paucilactobacillus</taxon>
    </lineage>
</organism>
<feature type="transmembrane region" description="Helical" evidence="9">
    <location>
        <begin position="114"/>
        <end position="137"/>
    </location>
</feature>
<keyword evidence="10" id="KW-0614">Plasmid</keyword>
<reference evidence="10 11" key="1">
    <citation type="submission" date="2014-11" db="EMBL/GenBank/DDBJ databases">
        <title>Complete genome sequence and analysis of Lactobacillus hokkaidonensis LOOC260T.</title>
        <authorList>
            <person name="Tanizawa Y."/>
            <person name="Tohno M."/>
            <person name="Kaminuma E."/>
            <person name="Nakamura Y."/>
            <person name="Arita M."/>
        </authorList>
    </citation>
    <scope>NUCLEOTIDE SEQUENCE [LARGE SCALE GENOMIC DNA]</scope>
    <source>
        <strain evidence="10 11">LOOC260</strain>
        <plasmid evidence="11">pLOOC260-1 DNA</plasmid>
    </source>
</reference>
<comment type="subcellular location">
    <subcellularLocation>
        <location evidence="1 8">Cell membrane</location>
        <topology evidence="1 8">Multi-pass membrane protein</topology>
    </subcellularLocation>
</comment>
<keyword evidence="6 9" id="KW-1133">Transmembrane helix</keyword>
<dbReference type="AlphaFoldDB" id="A0A0A1GXL4"/>
<dbReference type="PANTHER" id="PTHR34295">
    <property type="entry name" value="BIOTIN TRANSPORTER BIOY"/>
    <property type="match status" value="1"/>
</dbReference>
<evidence type="ECO:0000313" key="11">
    <source>
        <dbReference type="Proteomes" id="UP000031620"/>
    </source>
</evidence>
<evidence type="ECO:0000313" key="10">
    <source>
        <dbReference type="EMBL" id="BAP86825.1"/>
    </source>
</evidence>
<dbReference type="Gene3D" id="1.10.1760.20">
    <property type="match status" value="1"/>
</dbReference>
<dbReference type="Proteomes" id="UP000031620">
    <property type="component" value="Plasmid pLOOC260-1"/>
</dbReference>
<feature type="transmembrane region" description="Helical" evidence="9">
    <location>
        <begin position="53"/>
        <end position="71"/>
    </location>
</feature>
<dbReference type="HOGENOM" id="CLU_077931_0_1_9"/>
<gene>
    <name evidence="10" type="ORF">LOOC260_200510</name>
</gene>
<evidence type="ECO:0000256" key="9">
    <source>
        <dbReference type="SAM" id="Phobius"/>
    </source>
</evidence>
<proteinExistence type="inferred from homology"/>
<geneLocation type="plasmid" evidence="11">
    <name>pLOOC260-1 DNA</name>
</geneLocation>
<keyword evidence="4 8" id="KW-1003">Cell membrane</keyword>
<keyword evidence="7 8" id="KW-0472">Membrane</keyword>
<dbReference type="InterPro" id="IPR003784">
    <property type="entry name" value="BioY"/>
</dbReference>
<accession>A0A0A1GXL4</accession>
<evidence type="ECO:0000256" key="2">
    <source>
        <dbReference type="ARBA" id="ARBA00010692"/>
    </source>
</evidence>
<keyword evidence="3 8" id="KW-0813">Transport</keyword>
<dbReference type="EMBL" id="AP014681">
    <property type="protein sequence ID" value="BAP86825.1"/>
    <property type="molecule type" value="Genomic_DNA"/>
</dbReference>
<evidence type="ECO:0000256" key="1">
    <source>
        <dbReference type="ARBA" id="ARBA00004651"/>
    </source>
</evidence>
<dbReference type="Pfam" id="PF02632">
    <property type="entry name" value="BioY"/>
    <property type="match status" value="1"/>
</dbReference>
<dbReference type="KEGG" id="lho:LOOC260_200510"/>
<evidence type="ECO:0000256" key="8">
    <source>
        <dbReference type="PIRNR" id="PIRNR016661"/>
    </source>
</evidence>
<comment type="similarity">
    <text evidence="2 8">Belongs to the BioY family.</text>
</comment>
<evidence type="ECO:0000256" key="5">
    <source>
        <dbReference type="ARBA" id="ARBA00022692"/>
    </source>
</evidence>
<evidence type="ECO:0000256" key="7">
    <source>
        <dbReference type="ARBA" id="ARBA00023136"/>
    </source>
</evidence>
<evidence type="ECO:0000256" key="6">
    <source>
        <dbReference type="ARBA" id="ARBA00022989"/>
    </source>
</evidence>
<feature type="transmembrane region" description="Helical" evidence="9">
    <location>
        <begin position="149"/>
        <end position="169"/>
    </location>
</feature>
<dbReference type="GO" id="GO:0015225">
    <property type="term" value="F:biotin transmembrane transporter activity"/>
    <property type="evidence" value="ECO:0007669"/>
    <property type="project" value="UniProtKB-UniRule"/>
</dbReference>
<evidence type="ECO:0000256" key="4">
    <source>
        <dbReference type="ARBA" id="ARBA00022475"/>
    </source>
</evidence>
<sequence>MMNAKQLSLNATLLALLIILGMTPPIAVGLPVPIVLQNFGIFLIAGLLNTRSATLVIATFLTLTALGLPLLSGMRGGLPVMIGPTGGYLLGWLLTPISVAAVQRLLATKTVPSLWALLLGGMFVTDLAGTIWLTIFYHTPFTVALLSNLVYIPGDLIKIVACSVVLTAVNRAVSFK</sequence>
<dbReference type="GO" id="GO:0005886">
    <property type="term" value="C:plasma membrane"/>
    <property type="evidence" value="ECO:0007669"/>
    <property type="project" value="UniProtKB-SubCell"/>
</dbReference>
<name>A0A0A1GXL4_9LACO</name>